<sequence>MTTIAHRPTHTRHDVAERPEGPVTVTTFAARALAVTRIGFGLTFLWAFLDKLLALGFHTGYDQAGHLDRFGDAAWINGGSPTEGFLAFGADGPFQGFYNSIAGAWWADTLFMVGLLGIGLALTLGIGMRVAAASGALLYVLMWTVVLPPENHPFLDEHLLGAATLVVLGALAAGDTWGLGKAWASTGLVEKLPVLR</sequence>
<feature type="transmembrane region" description="Helical" evidence="1">
    <location>
        <begin position="159"/>
        <end position="179"/>
    </location>
</feature>
<dbReference type="RefSeq" id="WP_300953181.1">
    <property type="nucleotide sequence ID" value="NZ_JAUHJQ010000005.1"/>
</dbReference>
<keyword evidence="1" id="KW-0812">Transmembrane</keyword>
<comment type="caution">
    <text evidence="2">The sequence shown here is derived from an EMBL/GenBank/DDBJ whole genome shotgun (WGS) entry which is preliminary data.</text>
</comment>
<gene>
    <name evidence="2" type="ORF">QWY28_14060</name>
</gene>
<name>A0ABT8FHC9_9ACTN</name>
<evidence type="ECO:0000313" key="2">
    <source>
        <dbReference type="EMBL" id="MDN4174082.1"/>
    </source>
</evidence>
<reference evidence="2" key="1">
    <citation type="submission" date="2023-06" db="EMBL/GenBank/DDBJ databases">
        <title>Draft genome sequence of Nocardioides sp. SOB77.</title>
        <authorList>
            <person name="Zhang G."/>
        </authorList>
    </citation>
    <scope>NUCLEOTIDE SEQUENCE</scope>
    <source>
        <strain evidence="2">SOB77</strain>
    </source>
</reference>
<evidence type="ECO:0008006" key="4">
    <source>
        <dbReference type="Google" id="ProtNLM"/>
    </source>
</evidence>
<dbReference type="EMBL" id="JAUHJQ010000005">
    <property type="protein sequence ID" value="MDN4174082.1"/>
    <property type="molecule type" value="Genomic_DNA"/>
</dbReference>
<keyword evidence="1" id="KW-0472">Membrane</keyword>
<keyword evidence="1" id="KW-1133">Transmembrane helix</keyword>
<organism evidence="2 3">
    <name type="scientific">Nocardioides oceani</name>
    <dbReference type="NCBI Taxonomy" id="3058369"/>
    <lineage>
        <taxon>Bacteria</taxon>
        <taxon>Bacillati</taxon>
        <taxon>Actinomycetota</taxon>
        <taxon>Actinomycetes</taxon>
        <taxon>Propionibacteriales</taxon>
        <taxon>Nocardioidaceae</taxon>
        <taxon>Nocardioides</taxon>
    </lineage>
</organism>
<accession>A0ABT8FHC9</accession>
<feature type="transmembrane region" description="Helical" evidence="1">
    <location>
        <begin position="28"/>
        <end position="49"/>
    </location>
</feature>
<protein>
    <recommendedName>
        <fullName evidence="4">Thiosulfate dehydrogenase [quinone] large subunit</fullName>
    </recommendedName>
</protein>
<proteinExistence type="predicted"/>
<dbReference type="Proteomes" id="UP001168620">
    <property type="component" value="Unassembled WGS sequence"/>
</dbReference>
<feature type="transmembrane region" description="Helical" evidence="1">
    <location>
        <begin position="130"/>
        <end position="147"/>
    </location>
</feature>
<evidence type="ECO:0000313" key="3">
    <source>
        <dbReference type="Proteomes" id="UP001168620"/>
    </source>
</evidence>
<feature type="transmembrane region" description="Helical" evidence="1">
    <location>
        <begin position="103"/>
        <end position="123"/>
    </location>
</feature>
<keyword evidence="3" id="KW-1185">Reference proteome</keyword>
<evidence type="ECO:0000256" key="1">
    <source>
        <dbReference type="SAM" id="Phobius"/>
    </source>
</evidence>